<dbReference type="RefSeq" id="XP_016655528.1">
    <property type="nucleotide sequence ID" value="XM_016798299.1"/>
</dbReference>
<keyword evidence="4" id="KW-1185">Reference proteome</keyword>
<dbReference type="Proteomes" id="UP000071118">
    <property type="component" value="Chromosome 10"/>
</dbReference>
<sequence length="348" mass="41782">MDNENAFLFHIFAPYTHKNGDTHKNIIRNYSFIKLPSISEPSKPVLYHYNEQSNELYLLERNYYNPQIEAIKHEHEKINKSHISIFINNYAIENEYSFFCYPIDAIFIFISIIYKNYSNNTYITLEDLLDNVMGCDIDDPQKTNQVIKNTLYIFNKNVNEIKDRLKIICDELYENGKLFFKPNIQKIKNFYNFKCIMLYNYIVENKIVFPDYAQKMDKELLEKYHTSLKNEQILKITNEGNINEIDKYKEYTKHIDSYFVEHNNAYYKFNGQNLKTFIWLIMKGFMYSSLSEKLIPQDISDNLNKIKEETKKIKIQQNETFTKGKKHTLQTPRNQLMIDSFFKKKKVK</sequence>
<dbReference type="VEuPathDB" id="PlasmoDB:PCHAS_1010600"/>
<proteinExistence type="predicted"/>
<evidence type="ECO:0000313" key="3">
    <source>
        <dbReference type="EMBL" id="VTZ66442.1"/>
    </source>
</evidence>
<dbReference type="Pfam" id="PF09468">
    <property type="entry name" value="RNase_H2-Ydr279"/>
    <property type="match status" value="1"/>
</dbReference>
<protein>
    <submittedName>
        <fullName evidence="3">Ribonuclease H2 subunit B, putative</fullName>
    </submittedName>
</protein>
<dbReference type="Proteomes" id="UP000195489">
    <property type="component" value="Chromosome 10"/>
</dbReference>
<dbReference type="EMBL" id="LK022887">
    <property type="protein sequence ID" value="VTZ66442.1"/>
    <property type="molecule type" value="Genomic_DNA"/>
</dbReference>
<evidence type="ECO:0000313" key="2">
    <source>
        <dbReference type="EMBL" id="SCM03941.1"/>
    </source>
</evidence>
<reference evidence="3 4" key="1">
    <citation type="journal article" date="2014" name="BMC Biol.">
        <title>A comprehensive evaluation of rodent malaria parasite genomes and gene expression.</title>
        <authorList>
            <person name="Otto T.D."/>
            <person name="Bohme U."/>
            <person name="Jackson A.P."/>
            <person name="Hunt M."/>
            <person name="Franke-Fayard B."/>
            <person name="Hoeijmakers W.A."/>
            <person name="Religa A.A."/>
            <person name="Robertson L."/>
            <person name="Sanders M."/>
            <person name="Ogun S.A."/>
            <person name="Cunningham D."/>
            <person name="Erhart A."/>
            <person name="Billker O."/>
            <person name="Khan S.M."/>
            <person name="Stunnenberg H.G."/>
            <person name="Langhorne J."/>
            <person name="Holder A.A."/>
            <person name="Waters A.P."/>
            <person name="Newbold C.I."/>
            <person name="Pain A."/>
            <person name="Berriman M."/>
            <person name="Janse C.J."/>
        </authorList>
    </citation>
    <scope>NUCLEOTIDE SEQUENCE [LARGE SCALE GENOMIC DNA]</scope>
    <source>
        <strain evidence="3 4">AS</strain>
    </source>
</reference>
<organism evidence="3 4">
    <name type="scientific">Plasmodium chabaudi chabaudi</name>
    <dbReference type="NCBI Taxonomy" id="31271"/>
    <lineage>
        <taxon>Eukaryota</taxon>
        <taxon>Sar</taxon>
        <taxon>Alveolata</taxon>
        <taxon>Apicomplexa</taxon>
        <taxon>Aconoidasida</taxon>
        <taxon>Haemosporida</taxon>
        <taxon>Plasmodiidae</taxon>
        <taxon>Plasmodium</taxon>
        <taxon>Plasmodium (Vinckeia)</taxon>
    </lineage>
</organism>
<feature type="domain" description="Ribonuclease H2 subunit B wHTH" evidence="1">
    <location>
        <begin position="107"/>
        <end position="197"/>
    </location>
</feature>
<dbReference type="GeneID" id="27794841"/>
<reference evidence="3" key="3">
    <citation type="submission" date="2019-05" db="EMBL/GenBank/DDBJ databases">
        <authorList>
            <consortium name="Pathogen Informatics"/>
        </authorList>
    </citation>
    <scope>NUCLEOTIDE SEQUENCE</scope>
    <source>
        <strain evidence="3">AS</strain>
        <strain evidence="2 5">CB</strain>
    </source>
</reference>
<dbReference type="InterPro" id="IPR019024">
    <property type="entry name" value="RNase_H2_suB_wHTH"/>
</dbReference>
<evidence type="ECO:0000313" key="5">
    <source>
        <dbReference type="Proteomes" id="UP000195489"/>
    </source>
</evidence>
<dbReference type="Gene3D" id="1.10.20.120">
    <property type="match status" value="1"/>
</dbReference>
<gene>
    <name evidence="3" type="ORF">PCHAS_1010600</name>
    <name evidence="2" type="ORF">PCHCB_000229200</name>
</gene>
<evidence type="ECO:0000259" key="1">
    <source>
        <dbReference type="Pfam" id="PF09468"/>
    </source>
</evidence>
<evidence type="ECO:0000313" key="4">
    <source>
        <dbReference type="Proteomes" id="UP000071118"/>
    </source>
</evidence>
<dbReference type="OrthoDB" id="364759at2759"/>
<reference evidence="3" key="2">
    <citation type="submission" date="2014-05" db="EMBL/GenBank/DDBJ databases">
        <authorList>
            <person name="Aslett M.A."/>
            <person name="De Silva N."/>
        </authorList>
    </citation>
    <scope>NUCLEOTIDE SEQUENCE</scope>
    <source>
        <strain evidence="3">AS</strain>
    </source>
</reference>
<name>A0A077YHI0_PLACU</name>
<dbReference type="KEGG" id="pcb:PCHAS_1010600"/>
<dbReference type="AlphaFoldDB" id="A0A077YHI0"/>
<accession>A0A077YHI0</accession>
<dbReference type="EMBL" id="LT608162">
    <property type="protein sequence ID" value="SCM03941.1"/>
    <property type="molecule type" value="Genomic_DNA"/>
</dbReference>